<evidence type="ECO:0000256" key="10">
    <source>
        <dbReference type="SAM" id="SignalP"/>
    </source>
</evidence>
<dbReference type="GO" id="GO:0017038">
    <property type="term" value="P:protein import"/>
    <property type="evidence" value="ECO:0007669"/>
    <property type="project" value="TreeGrafter"/>
</dbReference>
<feature type="transmembrane region" description="Helical" evidence="9">
    <location>
        <begin position="84"/>
        <end position="104"/>
    </location>
</feature>
<dbReference type="EMBL" id="CP120682">
    <property type="protein sequence ID" value="WKN36190.1"/>
    <property type="molecule type" value="Genomic_DNA"/>
</dbReference>
<gene>
    <name evidence="12" type="ORF">K4G66_27880</name>
</gene>
<accession>A0AA49JGB8</accession>
<feature type="signal peptide" evidence="10">
    <location>
        <begin position="1"/>
        <end position="27"/>
    </location>
</feature>
<dbReference type="Pfam" id="PF01618">
    <property type="entry name" value="MotA_ExbB"/>
    <property type="match status" value="1"/>
</dbReference>
<feature type="chain" id="PRO_5041359594" evidence="10">
    <location>
        <begin position="28"/>
        <end position="280"/>
    </location>
</feature>
<reference evidence="12" key="1">
    <citation type="journal article" date="2023" name="Comput. Struct. Biotechnol. J.">
        <title>Discovery of a novel marine Bacteroidetes with a rich repertoire of carbohydrate-active enzymes.</title>
        <authorList>
            <person name="Chen B."/>
            <person name="Liu G."/>
            <person name="Chen Q."/>
            <person name="Wang H."/>
            <person name="Liu L."/>
            <person name="Tang K."/>
        </authorList>
    </citation>
    <scope>NUCLEOTIDE SEQUENCE</scope>
    <source>
        <strain evidence="12">TK19036</strain>
    </source>
</reference>
<proteinExistence type="inferred from homology"/>
<evidence type="ECO:0000256" key="6">
    <source>
        <dbReference type="ARBA" id="ARBA00022989"/>
    </source>
</evidence>
<feature type="domain" description="MotA/TolQ/ExbB proton channel" evidence="11">
    <location>
        <begin position="141"/>
        <end position="260"/>
    </location>
</feature>
<sequence length="280" mass="30679">MNQRLNFFTKVSRVFFLVIFLSSSAKGQESTAVPNSASVQDSLTTVNAANAKVPKEVPPEEETNANQDLHQIIRQQFVNGDWRFMSPVLLCLIIGLIISIERIIHLNLATSNVDHTLKKLRADLQEGGVEQALGTLNSRRNPVATIFQQSLTKWDDGMEMVEKAILSYGSVEMGKLERGLVWISLFISIAPMLGFMGTVIGMINAFDAIEAAGDISPTLVASGIKTALLTTVAGLIVAIILQLFYNYCVAKIDRLVNDMERASIAFVDVLVDYRTTSAAL</sequence>
<keyword evidence="4 9" id="KW-0812">Transmembrane</keyword>
<evidence type="ECO:0000256" key="4">
    <source>
        <dbReference type="ARBA" id="ARBA00022692"/>
    </source>
</evidence>
<evidence type="ECO:0000259" key="11">
    <source>
        <dbReference type="Pfam" id="PF01618"/>
    </source>
</evidence>
<dbReference type="PANTHER" id="PTHR30625">
    <property type="entry name" value="PROTEIN TOLQ"/>
    <property type="match status" value="1"/>
</dbReference>
<keyword evidence="6 9" id="KW-1133">Transmembrane helix</keyword>
<dbReference type="InterPro" id="IPR002898">
    <property type="entry name" value="MotA_ExbB_proton_chnl"/>
</dbReference>
<keyword evidence="2 8" id="KW-0813">Transport</keyword>
<evidence type="ECO:0000256" key="8">
    <source>
        <dbReference type="RuleBase" id="RU004057"/>
    </source>
</evidence>
<comment type="similarity">
    <text evidence="8">Belongs to the exbB/tolQ family.</text>
</comment>
<comment type="subcellular location">
    <subcellularLocation>
        <location evidence="1">Cell membrane</location>
        <topology evidence="1">Multi-pass membrane protein</topology>
    </subcellularLocation>
    <subcellularLocation>
        <location evidence="8">Membrane</location>
        <topology evidence="8">Multi-pass membrane protein</topology>
    </subcellularLocation>
</comment>
<feature type="transmembrane region" description="Helical" evidence="9">
    <location>
        <begin position="180"/>
        <end position="206"/>
    </location>
</feature>
<evidence type="ECO:0000256" key="3">
    <source>
        <dbReference type="ARBA" id="ARBA00022475"/>
    </source>
</evidence>
<evidence type="ECO:0000256" key="7">
    <source>
        <dbReference type="ARBA" id="ARBA00023136"/>
    </source>
</evidence>
<keyword evidence="5 8" id="KW-0653">Protein transport</keyword>
<evidence type="ECO:0000256" key="2">
    <source>
        <dbReference type="ARBA" id="ARBA00022448"/>
    </source>
</evidence>
<protein>
    <submittedName>
        <fullName evidence="12">MotA/TolQ/ExbB proton channel family protein</fullName>
    </submittedName>
</protein>
<evidence type="ECO:0000256" key="9">
    <source>
        <dbReference type="SAM" id="Phobius"/>
    </source>
</evidence>
<dbReference type="InterPro" id="IPR050790">
    <property type="entry name" value="ExbB/TolQ_transport"/>
</dbReference>
<name>A0AA49JGB8_9BACT</name>
<dbReference type="PANTHER" id="PTHR30625:SF15">
    <property type="entry name" value="BIOPOLYMER TRANSPORT PROTEIN EXBB"/>
    <property type="match status" value="1"/>
</dbReference>
<evidence type="ECO:0000256" key="1">
    <source>
        <dbReference type="ARBA" id="ARBA00004651"/>
    </source>
</evidence>
<organism evidence="12">
    <name type="scientific">Roseihalotalea indica</name>
    <dbReference type="NCBI Taxonomy" id="2867963"/>
    <lineage>
        <taxon>Bacteria</taxon>
        <taxon>Pseudomonadati</taxon>
        <taxon>Bacteroidota</taxon>
        <taxon>Cytophagia</taxon>
        <taxon>Cytophagales</taxon>
        <taxon>Catalimonadaceae</taxon>
        <taxon>Roseihalotalea</taxon>
    </lineage>
</organism>
<evidence type="ECO:0000313" key="12">
    <source>
        <dbReference type="EMBL" id="WKN36190.1"/>
    </source>
</evidence>
<keyword evidence="7 9" id="KW-0472">Membrane</keyword>
<reference evidence="12" key="2">
    <citation type="journal article" date="2024" name="Antonie Van Leeuwenhoek">
        <title>Roseihalotalea indica gen. nov., sp. nov., a halophilic Bacteroidetes from mesopelagic Southwest Indian Ocean with higher carbohydrate metabolic potential.</title>
        <authorList>
            <person name="Chen B."/>
            <person name="Zhang M."/>
            <person name="Lin D."/>
            <person name="Ye J."/>
            <person name="Tang K."/>
        </authorList>
    </citation>
    <scope>NUCLEOTIDE SEQUENCE</scope>
    <source>
        <strain evidence="12">TK19036</strain>
    </source>
</reference>
<dbReference type="AlphaFoldDB" id="A0AA49JGB8"/>
<feature type="transmembrane region" description="Helical" evidence="9">
    <location>
        <begin position="226"/>
        <end position="245"/>
    </location>
</feature>
<keyword evidence="3" id="KW-1003">Cell membrane</keyword>
<keyword evidence="10" id="KW-0732">Signal</keyword>
<dbReference type="GO" id="GO:0005886">
    <property type="term" value="C:plasma membrane"/>
    <property type="evidence" value="ECO:0007669"/>
    <property type="project" value="UniProtKB-SubCell"/>
</dbReference>
<evidence type="ECO:0000256" key="5">
    <source>
        <dbReference type="ARBA" id="ARBA00022927"/>
    </source>
</evidence>